<gene>
    <name evidence="2" type="ORF">T440DRAFT_177271</name>
</gene>
<evidence type="ECO:0000313" key="3">
    <source>
        <dbReference type="Proteomes" id="UP000799423"/>
    </source>
</evidence>
<sequence>MTTTPYTPTPTDLLPNPNPDPICPPSPPPPYSRTLSGNEPDPSAPPPSPKKKGGSEPDPSAPPPSPKKRSATLEHEVKKFFVSWNTVCGLGYLCEAMPMKRGVIYA</sequence>
<organism evidence="2 3">
    <name type="scientific">Plenodomus tracheiphilus IPT5</name>
    <dbReference type="NCBI Taxonomy" id="1408161"/>
    <lineage>
        <taxon>Eukaryota</taxon>
        <taxon>Fungi</taxon>
        <taxon>Dikarya</taxon>
        <taxon>Ascomycota</taxon>
        <taxon>Pezizomycotina</taxon>
        <taxon>Dothideomycetes</taxon>
        <taxon>Pleosporomycetidae</taxon>
        <taxon>Pleosporales</taxon>
        <taxon>Pleosporineae</taxon>
        <taxon>Leptosphaeriaceae</taxon>
        <taxon>Plenodomus</taxon>
    </lineage>
</organism>
<dbReference type="Proteomes" id="UP000799423">
    <property type="component" value="Unassembled WGS sequence"/>
</dbReference>
<reference evidence="2" key="1">
    <citation type="submission" date="2020-01" db="EMBL/GenBank/DDBJ databases">
        <authorList>
            <consortium name="DOE Joint Genome Institute"/>
            <person name="Haridas S."/>
            <person name="Albert R."/>
            <person name="Binder M."/>
            <person name="Bloem J."/>
            <person name="Labutti K."/>
            <person name="Salamov A."/>
            <person name="Andreopoulos B."/>
            <person name="Baker S.E."/>
            <person name="Barry K."/>
            <person name="Bills G."/>
            <person name="Bluhm B.H."/>
            <person name="Cannon C."/>
            <person name="Castanera R."/>
            <person name="Culley D.E."/>
            <person name="Daum C."/>
            <person name="Ezra D."/>
            <person name="Gonzalez J.B."/>
            <person name="Henrissat B."/>
            <person name="Kuo A."/>
            <person name="Liang C."/>
            <person name="Lipzen A."/>
            <person name="Lutzoni F."/>
            <person name="Magnuson J."/>
            <person name="Mondo S."/>
            <person name="Nolan M."/>
            <person name="Ohm R."/>
            <person name="Pangilinan J."/>
            <person name="Park H.-J."/>
            <person name="Ramirez L."/>
            <person name="Alfaro M."/>
            <person name="Sun H."/>
            <person name="Tritt A."/>
            <person name="Yoshinaga Y."/>
            <person name="Zwiers L.-H."/>
            <person name="Turgeon B.G."/>
            <person name="Goodwin S.B."/>
            <person name="Spatafora J.W."/>
            <person name="Crous P.W."/>
            <person name="Grigoriev I.V."/>
        </authorList>
    </citation>
    <scope>NUCLEOTIDE SEQUENCE</scope>
    <source>
        <strain evidence="2">IPT5</strain>
    </source>
</reference>
<protein>
    <submittedName>
        <fullName evidence="2">Uncharacterized protein</fullName>
    </submittedName>
</protein>
<evidence type="ECO:0000313" key="2">
    <source>
        <dbReference type="EMBL" id="KAF2848112.1"/>
    </source>
</evidence>
<evidence type="ECO:0000256" key="1">
    <source>
        <dbReference type="SAM" id="MobiDB-lite"/>
    </source>
</evidence>
<feature type="compositionally biased region" description="Low complexity" evidence="1">
    <location>
        <begin position="1"/>
        <end position="15"/>
    </location>
</feature>
<name>A0A6A7AYB6_9PLEO</name>
<proteinExistence type="predicted"/>
<dbReference type="AlphaFoldDB" id="A0A6A7AYB6"/>
<dbReference type="EMBL" id="MU006320">
    <property type="protein sequence ID" value="KAF2848112.1"/>
    <property type="molecule type" value="Genomic_DNA"/>
</dbReference>
<accession>A0A6A7AYB6</accession>
<keyword evidence="3" id="KW-1185">Reference proteome</keyword>
<feature type="region of interest" description="Disordered" evidence="1">
    <location>
        <begin position="1"/>
        <end position="71"/>
    </location>
</feature>
<feature type="compositionally biased region" description="Pro residues" evidence="1">
    <location>
        <begin position="16"/>
        <end position="31"/>
    </location>
</feature>